<dbReference type="PATRIC" id="fig|1423773.3.peg.292"/>
<accession>A0A0R1K0N8</accession>
<feature type="transmembrane region" description="Helical" evidence="6">
    <location>
        <begin position="82"/>
        <end position="101"/>
    </location>
</feature>
<name>A0A0R1K0N8_9LACO</name>
<feature type="transmembrane region" description="Helical" evidence="6">
    <location>
        <begin position="133"/>
        <end position="154"/>
    </location>
</feature>
<dbReference type="OrthoDB" id="9816041at2"/>
<feature type="transmembrane region" description="Helical" evidence="6">
    <location>
        <begin position="354"/>
        <end position="372"/>
    </location>
</feature>
<dbReference type="InterPro" id="IPR036259">
    <property type="entry name" value="MFS_trans_sf"/>
</dbReference>
<sequence length="463" mass="50101">MENQIHPRTWGAILSVALLSLLGIMTETSMNVTYPELSREFGISLDMTQWITTAYLLMVTIMMGTTAYLLKKYHPQHLQVIAVIAFVVGDVICAVAPSFTILLVGRLVQATATGLATPILFHLIFTQVPRAKLGMMTGIAGMIISLAPALGPTYGGLVSSTMSWRMIFWFLLPFGLISLIGGQIFVRGEVSAHPKPFSWPSFIALALAMLTWVYAFSVIGKQGFSLSFWGLLVLAVVLFGGFVWQNNRGAAQLVNLQVFRHAAVRDDALTYFGLQFLNIGISVVIPVYAQYVLHTGALLAGIILLPGTLVGAVISPLAGHLADQRGFQLPIRIGTSLLVVGALCFLAFQPKLTALWLLVFFIVLRAGFNFCFSNTISNATTQVPVQAATDISSLFNMVQQLAGATGVVFLTALMAIFQNQGQGSLATRTYQGGRVDFWITLLLAVAIAGISAINYHRQSHATN</sequence>
<dbReference type="PRINTS" id="PR01036">
    <property type="entry name" value="TCRTETB"/>
</dbReference>
<keyword evidence="3 6" id="KW-0812">Transmembrane</keyword>
<organism evidence="8 9">
    <name type="scientific">Levilactobacillus namurensis DSM 19117</name>
    <dbReference type="NCBI Taxonomy" id="1423773"/>
    <lineage>
        <taxon>Bacteria</taxon>
        <taxon>Bacillati</taxon>
        <taxon>Bacillota</taxon>
        <taxon>Bacilli</taxon>
        <taxon>Lactobacillales</taxon>
        <taxon>Lactobacillaceae</taxon>
        <taxon>Levilactobacillus</taxon>
    </lineage>
</organism>
<keyword evidence="2" id="KW-0813">Transport</keyword>
<feature type="transmembrane region" description="Helical" evidence="6">
    <location>
        <begin position="198"/>
        <end position="220"/>
    </location>
</feature>
<feature type="transmembrane region" description="Helical" evidence="6">
    <location>
        <begin position="297"/>
        <end position="317"/>
    </location>
</feature>
<comment type="caution">
    <text evidence="8">The sequence shown here is derived from an EMBL/GenBank/DDBJ whole genome shotgun (WGS) entry which is preliminary data.</text>
</comment>
<evidence type="ECO:0000256" key="1">
    <source>
        <dbReference type="ARBA" id="ARBA00004651"/>
    </source>
</evidence>
<evidence type="ECO:0000256" key="2">
    <source>
        <dbReference type="ARBA" id="ARBA00022448"/>
    </source>
</evidence>
<evidence type="ECO:0000259" key="7">
    <source>
        <dbReference type="PROSITE" id="PS50850"/>
    </source>
</evidence>
<dbReference type="PANTHER" id="PTHR42718:SF9">
    <property type="entry name" value="MAJOR FACILITATOR SUPERFAMILY MULTIDRUG TRANSPORTER MFSC"/>
    <property type="match status" value="1"/>
</dbReference>
<feature type="transmembrane region" description="Helical" evidence="6">
    <location>
        <begin position="268"/>
        <end position="291"/>
    </location>
</feature>
<dbReference type="InterPro" id="IPR011701">
    <property type="entry name" value="MFS"/>
</dbReference>
<dbReference type="Proteomes" id="UP000051162">
    <property type="component" value="Unassembled WGS sequence"/>
</dbReference>
<proteinExistence type="predicted"/>
<dbReference type="GeneID" id="84783185"/>
<dbReference type="Gene3D" id="1.20.1250.20">
    <property type="entry name" value="MFS general substrate transporter like domains"/>
    <property type="match status" value="1"/>
</dbReference>
<keyword evidence="4 6" id="KW-1133">Transmembrane helix</keyword>
<dbReference type="Pfam" id="PF07690">
    <property type="entry name" value="MFS_1"/>
    <property type="match status" value="1"/>
</dbReference>
<reference evidence="8 9" key="1">
    <citation type="journal article" date="2015" name="Genome Announc.">
        <title>Expanding the biotechnology potential of lactobacilli through comparative genomics of 213 strains and associated genera.</title>
        <authorList>
            <person name="Sun Z."/>
            <person name="Harris H.M."/>
            <person name="McCann A."/>
            <person name="Guo C."/>
            <person name="Argimon S."/>
            <person name="Zhang W."/>
            <person name="Yang X."/>
            <person name="Jeffery I.B."/>
            <person name="Cooney J.C."/>
            <person name="Kagawa T.F."/>
            <person name="Liu W."/>
            <person name="Song Y."/>
            <person name="Salvetti E."/>
            <person name="Wrobel A."/>
            <person name="Rasinkangas P."/>
            <person name="Parkhill J."/>
            <person name="Rea M.C."/>
            <person name="O'Sullivan O."/>
            <person name="Ritari J."/>
            <person name="Douillard F.P."/>
            <person name="Paul Ross R."/>
            <person name="Yang R."/>
            <person name="Briner A.E."/>
            <person name="Felis G.E."/>
            <person name="de Vos W.M."/>
            <person name="Barrangou R."/>
            <person name="Klaenhammer T.R."/>
            <person name="Caufield P.W."/>
            <person name="Cui Y."/>
            <person name="Zhang H."/>
            <person name="O'Toole P.W."/>
        </authorList>
    </citation>
    <scope>NUCLEOTIDE SEQUENCE [LARGE SCALE GENOMIC DNA]</scope>
    <source>
        <strain evidence="8 9">DSM 19117</strain>
    </source>
</reference>
<evidence type="ECO:0000256" key="4">
    <source>
        <dbReference type="ARBA" id="ARBA00022989"/>
    </source>
</evidence>
<dbReference type="GO" id="GO:0005886">
    <property type="term" value="C:plasma membrane"/>
    <property type="evidence" value="ECO:0007669"/>
    <property type="project" value="UniProtKB-SubCell"/>
</dbReference>
<keyword evidence="5 6" id="KW-0472">Membrane</keyword>
<feature type="transmembrane region" description="Helical" evidence="6">
    <location>
        <begin position="226"/>
        <end position="247"/>
    </location>
</feature>
<dbReference type="AlphaFoldDB" id="A0A0R1K0N8"/>
<feature type="transmembrane region" description="Helical" evidence="6">
    <location>
        <begin position="166"/>
        <end position="186"/>
    </location>
</feature>
<evidence type="ECO:0000313" key="8">
    <source>
        <dbReference type="EMBL" id="KRK73714.1"/>
    </source>
</evidence>
<evidence type="ECO:0000256" key="6">
    <source>
        <dbReference type="SAM" id="Phobius"/>
    </source>
</evidence>
<protein>
    <submittedName>
        <fullName evidence="8">Major facilitator transporter</fullName>
    </submittedName>
</protein>
<comment type="subcellular location">
    <subcellularLocation>
        <location evidence="1">Cell membrane</location>
        <topology evidence="1">Multi-pass membrane protein</topology>
    </subcellularLocation>
</comment>
<feature type="transmembrane region" description="Helical" evidence="6">
    <location>
        <begin position="437"/>
        <end position="455"/>
    </location>
</feature>
<feature type="domain" description="Major facilitator superfamily (MFS) profile" evidence="7">
    <location>
        <begin position="12"/>
        <end position="460"/>
    </location>
</feature>
<feature type="transmembrane region" description="Helical" evidence="6">
    <location>
        <begin position="393"/>
        <end position="417"/>
    </location>
</feature>
<feature type="transmembrane region" description="Helical" evidence="6">
    <location>
        <begin position="329"/>
        <end position="348"/>
    </location>
</feature>
<dbReference type="PROSITE" id="PS50850">
    <property type="entry name" value="MFS"/>
    <property type="match status" value="1"/>
</dbReference>
<dbReference type="InterPro" id="IPR020846">
    <property type="entry name" value="MFS_dom"/>
</dbReference>
<keyword evidence="9" id="KW-1185">Reference proteome</keyword>
<dbReference type="Gene3D" id="1.20.1720.10">
    <property type="entry name" value="Multidrug resistance protein D"/>
    <property type="match status" value="1"/>
</dbReference>
<dbReference type="RefSeq" id="WP_056944607.1">
    <property type="nucleotide sequence ID" value="NZ_AZDT01000055.1"/>
</dbReference>
<dbReference type="SUPFAM" id="SSF103473">
    <property type="entry name" value="MFS general substrate transporter"/>
    <property type="match status" value="1"/>
</dbReference>
<evidence type="ECO:0000256" key="3">
    <source>
        <dbReference type="ARBA" id="ARBA00022692"/>
    </source>
</evidence>
<dbReference type="EMBL" id="AZDT01000055">
    <property type="protein sequence ID" value="KRK73714.1"/>
    <property type="molecule type" value="Genomic_DNA"/>
</dbReference>
<dbReference type="PANTHER" id="PTHR42718">
    <property type="entry name" value="MAJOR FACILITATOR SUPERFAMILY MULTIDRUG TRANSPORTER MFSC"/>
    <property type="match status" value="1"/>
</dbReference>
<evidence type="ECO:0000313" key="9">
    <source>
        <dbReference type="Proteomes" id="UP000051162"/>
    </source>
</evidence>
<feature type="transmembrane region" description="Helical" evidence="6">
    <location>
        <begin position="50"/>
        <end position="70"/>
    </location>
</feature>
<gene>
    <name evidence="8" type="ORF">FD30_GL000288</name>
</gene>
<evidence type="ECO:0000256" key="5">
    <source>
        <dbReference type="ARBA" id="ARBA00023136"/>
    </source>
</evidence>
<dbReference type="GO" id="GO:0022857">
    <property type="term" value="F:transmembrane transporter activity"/>
    <property type="evidence" value="ECO:0007669"/>
    <property type="project" value="InterPro"/>
</dbReference>